<reference evidence="2 3" key="1">
    <citation type="submission" date="2017-02" db="EMBL/GenBank/DDBJ databases">
        <title>Natronthermophilus aegyptiacus gen. nov.,sp. nov., an aerobic, extremely halophilic alkalithermophilic archaeon isolated from the athalassohaline Wadi An Natrun, Egypt.</title>
        <authorList>
            <person name="Zhao B."/>
        </authorList>
    </citation>
    <scope>NUCLEOTIDE SEQUENCE [LARGE SCALE GENOMIC DNA]</scope>
    <source>
        <strain evidence="2 3">CGMCC 1.3597</strain>
    </source>
</reference>
<dbReference type="RefSeq" id="WP_054863936.1">
    <property type="nucleotide sequence ID" value="NZ_MWPH01000003.1"/>
</dbReference>
<name>A0A202E684_9EURY</name>
<dbReference type="AlphaFoldDB" id="A0A202E684"/>
<keyword evidence="3" id="KW-1185">Reference proteome</keyword>
<gene>
    <name evidence="2" type="ORF">B2G88_15290</name>
</gene>
<dbReference type="Proteomes" id="UP000196084">
    <property type="component" value="Unassembled WGS sequence"/>
</dbReference>
<organism evidence="2 3">
    <name type="scientific">Natronolimnobius baerhuensis</name>
    <dbReference type="NCBI Taxonomy" id="253108"/>
    <lineage>
        <taxon>Archaea</taxon>
        <taxon>Methanobacteriati</taxon>
        <taxon>Methanobacteriota</taxon>
        <taxon>Stenosarchaea group</taxon>
        <taxon>Halobacteria</taxon>
        <taxon>Halobacteriales</taxon>
        <taxon>Natrialbaceae</taxon>
        <taxon>Natronolimnobius</taxon>
    </lineage>
</organism>
<comment type="caution">
    <text evidence="2">The sequence shown here is derived from an EMBL/GenBank/DDBJ whole genome shotgun (WGS) entry which is preliminary data.</text>
</comment>
<accession>A0A202E684</accession>
<dbReference type="EMBL" id="MWPH01000003">
    <property type="protein sequence ID" value="OVE83783.1"/>
    <property type="molecule type" value="Genomic_DNA"/>
</dbReference>
<dbReference type="OrthoDB" id="166015at2157"/>
<dbReference type="InterPro" id="IPR027598">
    <property type="entry name" value="Amphi-Trp_dom"/>
</dbReference>
<evidence type="ECO:0000259" key="1">
    <source>
        <dbReference type="Pfam" id="PF20068"/>
    </source>
</evidence>
<evidence type="ECO:0000313" key="3">
    <source>
        <dbReference type="Proteomes" id="UP000196084"/>
    </source>
</evidence>
<evidence type="ECO:0000313" key="2">
    <source>
        <dbReference type="EMBL" id="OVE83783.1"/>
    </source>
</evidence>
<proteinExistence type="predicted"/>
<protein>
    <submittedName>
        <fullName evidence="2">Amphi-Trp domain-containing protein</fullName>
    </submittedName>
</protein>
<dbReference type="Pfam" id="PF20068">
    <property type="entry name" value="Amphi-Trp"/>
    <property type="match status" value="1"/>
</dbReference>
<dbReference type="NCBIfam" id="TIGR04354">
    <property type="entry name" value="amphi-Trp"/>
    <property type="match status" value="1"/>
</dbReference>
<sequence>MAERTTSDETMSRADLAAYLRHLATEFEDETAAEQLNVDVGNKTVSLHPPESVDVSIDVVERSTMFRGNHETIQLELHWKPESPE</sequence>
<feature type="domain" description="Amphi-Trp" evidence="1">
    <location>
        <begin position="6"/>
        <end position="83"/>
    </location>
</feature>